<protein>
    <submittedName>
        <fullName evidence="2">YndM family protein</fullName>
    </submittedName>
</protein>
<name>A0A9X3WKM6_9BACI</name>
<keyword evidence="1" id="KW-0812">Transmembrane</keyword>
<keyword evidence="3" id="KW-1185">Reference proteome</keyword>
<dbReference type="Proteomes" id="UP001145072">
    <property type="component" value="Unassembled WGS sequence"/>
</dbReference>
<feature type="transmembrane region" description="Helical" evidence="1">
    <location>
        <begin position="87"/>
        <end position="109"/>
    </location>
</feature>
<dbReference type="AlphaFoldDB" id="A0A9X3WKM6"/>
<comment type="caution">
    <text evidence="2">The sequence shown here is derived from an EMBL/GenBank/DDBJ whole genome shotgun (WGS) entry which is preliminary data.</text>
</comment>
<reference evidence="2" key="1">
    <citation type="submission" date="2022-06" db="EMBL/GenBank/DDBJ databases">
        <title>Aquibacillus sp. a new bacterium isolated from soil saline samples.</title>
        <authorList>
            <person name="Galisteo C."/>
            <person name="De La Haba R."/>
            <person name="Sanchez-Porro C."/>
            <person name="Ventosa A."/>
        </authorList>
    </citation>
    <scope>NUCLEOTIDE SEQUENCE</scope>
    <source>
        <strain evidence="2">JCM 12387</strain>
    </source>
</reference>
<feature type="transmembrane region" description="Helical" evidence="1">
    <location>
        <begin position="59"/>
        <end position="81"/>
    </location>
</feature>
<gene>
    <name evidence="2" type="ORF">NC661_08505</name>
</gene>
<feature type="transmembrane region" description="Helical" evidence="1">
    <location>
        <begin position="7"/>
        <end position="27"/>
    </location>
</feature>
<feature type="transmembrane region" description="Helical" evidence="1">
    <location>
        <begin position="33"/>
        <end position="52"/>
    </location>
</feature>
<proteinExistence type="predicted"/>
<dbReference type="RefSeq" id="WP_259869043.1">
    <property type="nucleotide sequence ID" value="NZ_JAMQJZ010000005.1"/>
</dbReference>
<sequence length="156" mass="17616">MKHLKALAIKFIVISIVLFSILAVFYSASLADIFVLSVLVTGLAYVIGDLYILPRFGNLIATISDFGLSFIAIWLLSNMLFEPPGNGILFLSFFSAILISSSEAVFHLYMQNKVLGEEEVIYVNRSYTANNFQTEFSEEQPDKDIIELHKKRDEDH</sequence>
<evidence type="ECO:0000313" key="3">
    <source>
        <dbReference type="Proteomes" id="UP001145072"/>
    </source>
</evidence>
<organism evidence="2 3">
    <name type="scientific">Aquibacillus koreensis</name>
    <dbReference type="NCBI Taxonomy" id="279446"/>
    <lineage>
        <taxon>Bacteria</taxon>
        <taxon>Bacillati</taxon>
        <taxon>Bacillota</taxon>
        <taxon>Bacilli</taxon>
        <taxon>Bacillales</taxon>
        <taxon>Bacillaceae</taxon>
        <taxon>Aquibacillus</taxon>
    </lineage>
</organism>
<evidence type="ECO:0000256" key="1">
    <source>
        <dbReference type="SAM" id="Phobius"/>
    </source>
</evidence>
<dbReference type="Pfam" id="PF10710">
    <property type="entry name" value="DUF2512"/>
    <property type="match status" value="1"/>
</dbReference>
<dbReference type="InterPro" id="IPR019649">
    <property type="entry name" value="DUF2512"/>
</dbReference>
<keyword evidence="1" id="KW-0472">Membrane</keyword>
<keyword evidence="1" id="KW-1133">Transmembrane helix</keyword>
<evidence type="ECO:0000313" key="2">
    <source>
        <dbReference type="EMBL" id="MDC3420405.1"/>
    </source>
</evidence>
<dbReference type="EMBL" id="JAMQJZ010000005">
    <property type="protein sequence ID" value="MDC3420405.1"/>
    <property type="molecule type" value="Genomic_DNA"/>
</dbReference>
<accession>A0A9X3WKM6</accession>